<dbReference type="OrthoDB" id="3363652at2759"/>
<dbReference type="EMBL" id="JABBWD010000039">
    <property type="protein sequence ID" value="KAG1774665.1"/>
    <property type="molecule type" value="Genomic_DNA"/>
</dbReference>
<organism evidence="2 3">
    <name type="scientific">Suillus placidus</name>
    <dbReference type="NCBI Taxonomy" id="48579"/>
    <lineage>
        <taxon>Eukaryota</taxon>
        <taxon>Fungi</taxon>
        <taxon>Dikarya</taxon>
        <taxon>Basidiomycota</taxon>
        <taxon>Agaricomycotina</taxon>
        <taxon>Agaricomycetes</taxon>
        <taxon>Agaricomycetidae</taxon>
        <taxon>Boletales</taxon>
        <taxon>Suillineae</taxon>
        <taxon>Suillaceae</taxon>
        <taxon>Suillus</taxon>
    </lineage>
</organism>
<reference evidence="2" key="1">
    <citation type="journal article" date="2020" name="New Phytol.">
        <title>Comparative genomics reveals dynamic genome evolution in host specialist ectomycorrhizal fungi.</title>
        <authorList>
            <person name="Lofgren L.A."/>
            <person name="Nguyen N.H."/>
            <person name="Vilgalys R."/>
            <person name="Ruytinx J."/>
            <person name="Liao H.L."/>
            <person name="Branco S."/>
            <person name="Kuo A."/>
            <person name="LaButti K."/>
            <person name="Lipzen A."/>
            <person name="Andreopoulos W."/>
            <person name="Pangilinan J."/>
            <person name="Riley R."/>
            <person name="Hundley H."/>
            <person name="Na H."/>
            <person name="Barry K."/>
            <person name="Grigoriev I.V."/>
            <person name="Stajich J.E."/>
            <person name="Kennedy P.G."/>
        </authorList>
    </citation>
    <scope>NUCLEOTIDE SEQUENCE</scope>
    <source>
        <strain evidence="2">DOB743</strain>
    </source>
</reference>
<keyword evidence="3" id="KW-1185">Reference proteome</keyword>
<feature type="region of interest" description="Disordered" evidence="1">
    <location>
        <begin position="95"/>
        <end position="127"/>
    </location>
</feature>
<proteinExistence type="predicted"/>
<dbReference type="Proteomes" id="UP000714275">
    <property type="component" value="Unassembled WGS sequence"/>
</dbReference>
<evidence type="ECO:0000313" key="3">
    <source>
        <dbReference type="Proteomes" id="UP000714275"/>
    </source>
</evidence>
<sequence length="323" mass="35279">MANGTIVPSKAVWRGEVVIAGIRTQGEFEVFDSGGGWSFLFGKPLLQAFKAVHEYETDTVRIMGEGGSATICNQGHAKHTNTDDAVNRIQEASIEQDIPKGGGNPPSREVPTQYSDGVSEARTDSPASREKITPVCIIMEDEKLTDNVTGTTFDAVPANFLEDDAAVCTRVADSQNPKRVAYIVKLVQYGNTLSPEEHAKVEDLVSQYADIFACSLSEVLPVPGAEHRLNILQDATFRLRVHQRALTPPQTQFLHSKIDEMLAAGIIKKAPPEAVKCCATTVLAQKAHEHGGLTLKELQHRVNEQCAQNRKPPAFTLPVLHRH</sequence>
<accession>A0A9P6ZR32</accession>
<comment type="caution">
    <text evidence="2">The sequence shown here is derived from an EMBL/GenBank/DDBJ whole genome shotgun (WGS) entry which is preliminary data.</text>
</comment>
<dbReference type="AlphaFoldDB" id="A0A9P6ZR32"/>
<evidence type="ECO:0000256" key="1">
    <source>
        <dbReference type="SAM" id="MobiDB-lite"/>
    </source>
</evidence>
<protein>
    <submittedName>
        <fullName evidence="2">Uncharacterized protein</fullName>
    </submittedName>
</protein>
<gene>
    <name evidence="2" type="ORF">EV702DRAFT_1237852</name>
</gene>
<evidence type="ECO:0000313" key="2">
    <source>
        <dbReference type="EMBL" id="KAG1774665.1"/>
    </source>
</evidence>
<name>A0A9P6ZR32_9AGAM</name>